<reference evidence="1 2" key="1">
    <citation type="submission" date="2019-02" db="EMBL/GenBank/DDBJ databases">
        <title>Deep-cultivation of Planctomycetes and their phenomic and genomic characterization uncovers novel biology.</title>
        <authorList>
            <person name="Wiegand S."/>
            <person name="Jogler M."/>
            <person name="Boedeker C."/>
            <person name="Pinto D."/>
            <person name="Vollmers J."/>
            <person name="Rivas-Marin E."/>
            <person name="Kohn T."/>
            <person name="Peeters S.H."/>
            <person name="Heuer A."/>
            <person name="Rast P."/>
            <person name="Oberbeckmann S."/>
            <person name="Bunk B."/>
            <person name="Jeske O."/>
            <person name="Meyerdierks A."/>
            <person name="Storesund J.E."/>
            <person name="Kallscheuer N."/>
            <person name="Luecker S."/>
            <person name="Lage O.M."/>
            <person name="Pohl T."/>
            <person name="Merkel B.J."/>
            <person name="Hornburger P."/>
            <person name="Mueller R.-W."/>
            <person name="Bruemmer F."/>
            <person name="Labrenz M."/>
            <person name="Spormann A.M."/>
            <person name="Op den Camp H."/>
            <person name="Overmann J."/>
            <person name="Amann R."/>
            <person name="Jetten M.S.M."/>
            <person name="Mascher T."/>
            <person name="Medema M.H."/>
            <person name="Devos D.P."/>
            <person name="Kaster A.-K."/>
            <person name="Ovreas L."/>
            <person name="Rohde M."/>
            <person name="Galperin M.Y."/>
            <person name="Jogler C."/>
        </authorList>
    </citation>
    <scope>NUCLEOTIDE SEQUENCE [LARGE SCALE GENOMIC DNA]</scope>
    <source>
        <strain evidence="1 2">EC9</strain>
    </source>
</reference>
<dbReference type="RefSeq" id="WP_145348774.1">
    <property type="nucleotide sequence ID" value="NZ_CP036261.1"/>
</dbReference>
<proteinExistence type="predicted"/>
<dbReference type="OrthoDB" id="291863at2"/>
<sequence>MRVETENPFLTQRSQVLQQDHQVQDLFSQILESVGRQGYASAEPVGEEPITSDQITESWGTWFDVHRSGQYSSADQPDSLRQAYGEVLVGAYSDGGYVDPKTFLKGLSKEQLKTVQEVNALADPINVDNLTEEGALNLLLPRAAQVDINRDGFTQSGRGYGFRFPDSTTPADVVQAWEETTAGMSWGERAMHELQMKMPLISANFFVDANGAYSHHYEPGDPEFTNPMTKPGYSYQEVAQGWLDHYEYLKNETPPEQYAQQTDFWSRFKSALIEQGAE</sequence>
<evidence type="ECO:0000313" key="2">
    <source>
        <dbReference type="Proteomes" id="UP000319557"/>
    </source>
</evidence>
<keyword evidence="2" id="KW-1185">Reference proteome</keyword>
<gene>
    <name evidence="1" type="ORF">EC9_52990</name>
</gene>
<dbReference type="EMBL" id="CP036261">
    <property type="protein sequence ID" value="QDS91079.1"/>
    <property type="molecule type" value="Genomic_DNA"/>
</dbReference>
<organism evidence="1 2">
    <name type="scientific">Rosistilla ulvae</name>
    <dbReference type="NCBI Taxonomy" id="1930277"/>
    <lineage>
        <taxon>Bacteria</taxon>
        <taxon>Pseudomonadati</taxon>
        <taxon>Planctomycetota</taxon>
        <taxon>Planctomycetia</taxon>
        <taxon>Pirellulales</taxon>
        <taxon>Pirellulaceae</taxon>
        <taxon>Rosistilla</taxon>
    </lineage>
</organism>
<dbReference type="Proteomes" id="UP000319557">
    <property type="component" value="Chromosome"/>
</dbReference>
<protein>
    <submittedName>
        <fullName evidence="1">Uncharacterized protein</fullName>
    </submittedName>
</protein>
<name>A0A517M889_9BACT</name>
<accession>A0A517M889</accession>
<dbReference type="KEGG" id="ruv:EC9_52990"/>
<dbReference type="AlphaFoldDB" id="A0A517M889"/>
<evidence type="ECO:0000313" key="1">
    <source>
        <dbReference type="EMBL" id="QDS91079.1"/>
    </source>
</evidence>